<evidence type="ECO:0000256" key="12">
    <source>
        <dbReference type="PIRSR" id="PIRSR000178-1"/>
    </source>
</evidence>
<evidence type="ECO:0000313" key="15">
    <source>
        <dbReference type="Proteomes" id="UP000036771"/>
    </source>
</evidence>
<evidence type="ECO:0000256" key="6">
    <source>
        <dbReference type="ARBA" id="ARBA00022692"/>
    </source>
</evidence>
<proteinExistence type="inferred from homology"/>
<feature type="transmembrane region" description="Helical" evidence="13">
    <location>
        <begin position="104"/>
        <end position="124"/>
    </location>
</feature>
<comment type="caution">
    <text evidence="14">The sequence shown here is derived from an EMBL/GenBank/DDBJ whole genome shotgun (WGS) entry which is preliminary data.</text>
</comment>
<comment type="subunit">
    <text evidence="11">Part of an enzyme complex containing four subunits: a flavoprotein, an iron-sulfur protein, plus two membrane-anchoring proteins, SdhC and SdhD. The complex can form homotrimers.</text>
</comment>
<accession>A0A0K8MCW3</accession>
<gene>
    <name evidence="14" type="primary">sdhC</name>
    <name evidence="14" type="ORF">Cva_01039</name>
</gene>
<dbReference type="OrthoDB" id="9799441at2"/>
<feature type="transmembrane region" description="Helical" evidence="13">
    <location>
        <begin position="65"/>
        <end position="83"/>
    </location>
</feature>
<dbReference type="NCBIfam" id="TIGR02970">
    <property type="entry name" value="succ_dehyd_cytB"/>
    <property type="match status" value="1"/>
</dbReference>
<evidence type="ECO:0000256" key="3">
    <source>
        <dbReference type="ARBA" id="ARBA00007244"/>
    </source>
</evidence>
<comment type="function">
    <text evidence="1">Membrane-anchoring subunit of succinate dehydrogenase (SDH).</text>
</comment>
<dbReference type="PROSITE" id="PS01000">
    <property type="entry name" value="SDH_CYT_1"/>
    <property type="match status" value="1"/>
</dbReference>
<dbReference type="GO" id="GO:0016020">
    <property type="term" value="C:membrane"/>
    <property type="evidence" value="ECO:0007669"/>
    <property type="project" value="UniProtKB-SubCell"/>
</dbReference>
<dbReference type="SUPFAM" id="SSF81343">
    <property type="entry name" value="Fumarate reductase respiratory complex transmembrane subunits"/>
    <property type="match status" value="1"/>
</dbReference>
<dbReference type="Proteomes" id="UP000036771">
    <property type="component" value="Unassembled WGS sequence"/>
</dbReference>
<keyword evidence="6 13" id="KW-0812">Transmembrane</keyword>
<keyword evidence="9 12" id="KW-0408">Iron</keyword>
<dbReference type="STRING" id="1629334.Cva_01039"/>
<evidence type="ECO:0000256" key="7">
    <source>
        <dbReference type="ARBA" id="ARBA00022723"/>
    </source>
</evidence>
<dbReference type="Pfam" id="PF01127">
    <property type="entry name" value="Sdh_cyt"/>
    <property type="match status" value="1"/>
</dbReference>
<evidence type="ECO:0000256" key="2">
    <source>
        <dbReference type="ARBA" id="ARBA00004141"/>
    </source>
</evidence>
<dbReference type="PROSITE" id="PS01001">
    <property type="entry name" value="SDH_CYT_2"/>
    <property type="match status" value="1"/>
</dbReference>
<dbReference type="InterPro" id="IPR000701">
    <property type="entry name" value="SuccDH_FuR_B_TM-su"/>
</dbReference>
<dbReference type="PANTHER" id="PTHR10978">
    <property type="entry name" value="SUCCINATE DEHYDROGENASE CYTOCHROME B560 SUBUNIT"/>
    <property type="match status" value="1"/>
</dbReference>
<dbReference type="Gene3D" id="1.20.1300.10">
    <property type="entry name" value="Fumarate reductase/succinate dehydrogenase, transmembrane subunit"/>
    <property type="match status" value="1"/>
</dbReference>
<evidence type="ECO:0000256" key="9">
    <source>
        <dbReference type="ARBA" id="ARBA00023004"/>
    </source>
</evidence>
<dbReference type="PANTHER" id="PTHR10978:SF5">
    <property type="entry name" value="SUCCINATE DEHYDROGENASE CYTOCHROME B560 SUBUNIT, MITOCHONDRIAL"/>
    <property type="match status" value="1"/>
</dbReference>
<evidence type="ECO:0000256" key="1">
    <source>
        <dbReference type="ARBA" id="ARBA00004050"/>
    </source>
</evidence>
<keyword evidence="15" id="KW-1185">Reference proteome</keyword>
<organism evidence="14 15">
    <name type="scientific">Caedimonas varicaedens</name>
    <dbReference type="NCBI Taxonomy" id="1629334"/>
    <lineage>
        <taxon>Bacteria</taxon>
        <taxon>Pseudomonadati</taxon>
        <taxon>Pseudomonadota</taxon>
        <taxon>Alphaproteobacteria</taxon>
        <taxon>Holosporales</taxon>
        <taxon>Caedimonadaceae</taxon>
        <taxon>Caedimonas</taxon>
    </lineage>
</organism>
<comment type="cofactor">
    <cofactor evidence="12">
        <name>heme</name>
        <dbReference type="ChEBI" id="CHEBI:30413"/>
    </cofactor>
    <text evidence="12">The heme is bound between the two transmembrane subunits.</text>
</comment>
<dbReference type="GO" id="GO:0009055">
    <property type="term" value="F:electron transfer activity"/>
    <property type="evidence" value="ECO:0007669"/>
    <property type="project" value="InterPro"/>
</dbReference>
<keyword evidence="10 13" id="KW-0472">Membrane</keyword>
<dbReference type="AlphaFoldDB" id="A0A0K8MCW3"/>
<feature type="transmembrane region" description="Helical" evidence="13">
    <location>
        <begin position="21"/>
        <end position="45"/>
    </location>
</feature>
<evidence type="ECO:0000256" key="13">
    <source>
        <dbReference type="SAM" id="Phobius"/>
    </source>
</evidence>
<dbReference type="CDD" id="cd03499">
    <property type="entry name" value="SQR_TypeC_SdhC"/>
    <property type="match status" value="1"/>
</dbReference>
<name>A0A0K8MCW3_9PROT</name>
<dbReference type="GO" id="GO:0006099">
    <property type="term" value="P:tricarboxylic acid cycle"/>
    <property type="evidence" value="ECO:0007669"/>
    <property type="project" value="InterPro"/>
</dbReference>
<keyword evidence="7 12" id="KW-0479">Metal-binding</keyword>
<dbReference type="InterPro" id="IPR018495">
    <property type="entry name" value="Succ_DH_cyt_bsu_CS"/>
</dbReference>
<protein>
    <recommendedName>
        <fullName evidence="4">Succinate dehydrogenase cytochrome b556 subunit</fullName>
    </recommendedName>
</protein>
<keyword evidence="8 13" id="KW-1133">Transmembrane helix</keyword>
<keyword evidence="5 12" id="KW-0349">Heme</keyword>
<evidence type="ECO:0000256" key="10">
    <source>
        <dbReference type="ARBA" id="ARBA00023136"/>
    </source>
</evidence>
<dbReference type="InterPro" id="IPR014314">
    <property type="entry name" value="Succ_DH_cytb556"/>
</dbReference>
<comment type="similarity">
    <text evidence="3">Belongs to the cytochrome b560 family.</text>
</comment>
<dbReference type="PIRSF" id="PIRSF000178">
    <property type="entry name" value="SDH_cyt_b560"/>
    <property type="match status" value="1"/>
</dbReference>
<feature type="binding site" description="axial binding residue" evidence="12">
    <location>
        <position position="81"/>
    </location>
    <ligand>
        <name>heme</name>
        <dbReference type="ChEBI" id="CHEBI:30413"/>
        <note>ligand shared with second transmembrane subunit</note>
    </ligand>
    <ligandPart>
        <name>Fe</name>
        <dbReference type="ChEBI" id="CHEBI:18248"/>
    </ligandPart>
</feature>
<evidence type="ECO:0000256" key="8">
    <source>
        <dbReference type="ARBA" id="ARBA00022989"/>
    </source>
</evidence>
<evidence type="ECO:0000256" key="11">
    <source>
        <dbReference type="ARBA" id="ARBA00025912"/>
    </source>
</evidence>
<evidence type="ECO:0000313" key="14">
    <source>
        <dbReference type="EMBL" id="GAO98385.1"/>
    </source>
</evidence>
<evidence type="ECO:0000256" key="4">
    <source>
        <dbReference type="ARBA" id="ARBA00020076"/>
    </source>
</evidence>
<comment type="subcellular location">
    <subcellularLocation>
        <location evidence="2">Membrane</location>
        <topology evidence="2">Multi-pass membrane protein</topology>
    </subcellularLocation>
</comment>
<reference evidence="14 15" key="1">
    <citation type="submission" date="2015-03" db="EMBL/GenBank/DDBJ databases">
        <title>Caedibacter varicaedens, whole genome shotgun sequence.</title>
        <authorList>
            <person name="Suzuki H."/>
            <person name="Dapper A.L."/>
            <person name="Gibson A.K."/>
            <person name="Jackson C."/>
            <person name="Lee H."/>
            <person name="Pejaver V.R."/>
            <person name="Doak T."/>
            <person name="Lynch M."/>
        </authorList>
    </citation>
    <scope>NUCLEOTIDE SEQUENCE [LARGE SCALE GENOMIC DNA]</scope>
</reference>
<sequence length="127" mass="14517">MTQTQRPLAPHLQIYRLQITSVLSILHRLTGIFLASGALVLVVWLSAISEGKLSYETIQAFFHHWLIQTYFFALSYSFFYHLCNGLRHLAWDAGYGFDLKTVHRSGWLAVGMSIILTLLTWFLIAGD</sequence>
<evidence type="ECO:0000256" key="5">
    <source>
        <dbReference type="ARBA" id="ARBA00022617"/>
    </source>
</evidence>
<dbReference type="EMBL" id="BBVC01000053">
    <property type="protein sequence ID" value="GAO98385.1"/>
    <property type="molecule type" value="Genomic_DNA"/>
</dbReference>
<dbReference type="InterPro" id="IPR034804">
    <property type="entry name" value="SQR/QFR_C/D"/>
</dbReference>
<dbReference type="GO" id="GO:0046872">
    <property type="term" value="F:metal ion binding"/>
    <property type="evidence" value="ECO:0007669"/>
    <property type="project" value="UniProtKB-KW"/>
</dbReference>